<dbReference type="InterPro" id="IPR029063">
    <property type="entry name" value="SAM-dependent_MTases_sf"/>
</dbReference>
<evidence type="ECO:0000256" key="7">
    <source>
        <dbReference type="ARBA" id="ARBA00022946"/>
    </source>
</evidence>
<dbReference type="InterPro" id="IPR001678">
    <property type="entry name" value="MeTrfase_RsmB-F_NOP2_dom"/>
</dbReference>
<evidence type="ECO:0000256" key="6">
    <source>
        <dbReference type="ARBA" id="ARBA00022884"/>
    </source>
</evidence>
<feature type="non-terminal residue" evidence="13">
    <location>
        <position position="507"/>
    </location>
</feature>
<proteinExistence type="inferred from homology"/>
<feature type="domain" description="SAM-dependent MTase RsmB/NOP-type" evidence="12">
    <location>
        <begin position="196"/>
        <end position="506"/>
    </location>
</feature>
<dbReference type="EMBL" id="JAANHZ010000095">
    <property type="protein sequence ID" value="KAG5315979.1"/>
    <property type="molecule type" value="Genomic_DNA"/>
</dbReference>
<accession>A0A836EM42</accession>
<evidence type="ECO:0000259" key="12">
    <source>
        <dbReference type="PROSITE" id="PS51686"/>
    </source>
</evidence>
<dbReference type="GO" id="GO:0031167">
    <property type="term" value="P:rRNA methylation"/>
    <property type="evidence" value="ECO:0007669"/>
    <property type="project" value="TreeGrafter"/>
</dbReference>
<dbReference type="Gene3D" id="6.20.240.40">
    <property type="match status" value="2"/>
</dbReference>
<dbReference type="InterPro" id="IPR023267">
    <property type="entry name" value="RCMT"/>
</dbReference>
<dbReference type="PANTHER" id="PTHR22808">
    <property type="entry name" value="NCL1 YEAST -RELATED NOL1/NOP2/FMU SUN DOMAIN-CONTAINING"/>
    <property type="match status" value="1"/>
</dbReference>
<comment type="subcellular location">
    <subcellularLocation>
        <location evidence="1">Mitochondrion</location>
    </subcellularLocation>
</comment>
<keyword evidence="6 11" id="KW-0694">RNA-binding</keyword>
<feature type="binding site" evidence="11">
    <location>
        <position position="377"/>
    </location>
    <ligand>
        <name>S-adenosyl-L-methionine</name>
        <dbReference type="ChEBI" id="CHEBI:59789"/>
    </ligand>
</feature>
<evidence type="ECO:0000256" key="11">
    <source>
        <dbReference type="PROSITE-ProRule" id="PRU01023"/>
    </source>
</evidence>
<evidence type="ECO:0000313" key="13">
    <source>
        <dbReference type="EMBL" id="KAG5315979.1"/>
    </source>
</evidence>
<dbReference type="InterPro" id="IPR049560">
    <property type="entry name" value="MeTrfase_RsmB-F_NOP2_cat"/>
</dbReference>
<evidence type="ECO:0000256" key="9">
    <source>
        <dbReference type="ARBA" id="ARBA00042050"/>
    </source>
</evidence>
<dbReference type="PANTHER" id="PTHR22808:SF3">
    <property type="entry name" value="5-METHYLCYTOSINE RRNA METHYLTRANSFERASE NSUN4"/>
    <property type="match status" value="1"/>
</dbReference>
<evidence type="ECO:0000256" key="5">
    <source>
        <dbReference type="ARBA" id="ARBA00022691"/>
    </source>
</evidence>
<keyword evidence="2" id="KW-0698">rRNA processing</keyword>
<dbReference type="Gene3D" id="3.40.50.150">
    <property type="entry name" value="Vaccinia Virus protein VP39"/>
    <property type="match status" value="1"/>
</dbReference>
<comment type="caution">
    <text evidence="13">The sequence shown here is derived from an EMBL/GenBank/DDBJ whole genome shotgun (WGS) entry which is preliminary data.</text>
</comment>
<evidence type="ECO:0000256" key="3">
    <source>
        <dbReference type="ARBA" id="ARBA00022603"/>
    </source>
</evidence>
<feature type="active site" description="Nucleophile" evidence="11">
    <location>
        <position position="432"/>
    </location>
</feature>
<keyword evidence="14" id="KW-1185">Reference proteome</keyword>
<name>A0A836EM42_9HYME</name>
<dbReference type="GO" id="GO:0008173">
    <property type="term" value="F:RNA methyltransferase activity"/>
    <property type="evidence" value="ECO:0007669"/>
    <property type="project" value="InterPro"/>
</dbReference>
<feature type="binding site" evidence="11">
    <location>
        <begin position="305"/>
        <end position="311"/>
    </location>
    <ligand>
        <name>S-adenosyl-L-methionine</name>
        <dbReference type="ChEBI" id="CHEBI:59789"/>
    </ligand>
</feature>
<keyword evidence="5 11" id="KW-0949">S-adenosyl-L-methionine</keyword>
<keyword evidence="8" id="KW-0496">Mitochondrion</keyword>
<dbReference type="FunFam" id="3.40.50.150:FF:000055">
    <property type="entry name" value="5-methylcytosine rRNA methyltransferase NSUN4"/>
    <property type="match status" value="1"/>
</dbReference>
<sequence length="507" mass="57550">MARLFNRQAIKDLAKIQVARYGNKADHWSVIKKKKTHMDKALKHFDEFYGDVYGKSWESIRTALLIKEHKYMAVVNSFSDIDRIKSELESHGAMNLKAIYEIYKEHIDENPIKPSKSKSNKTKNKQAKDRIKSLISDAEVSTVQSHYPTDYMSPPTSLSTSDDAENVAIENQGLQPVEMKPIESDLNKIALDENRIIQPNVGLSGLYEFVPATKIKGMEDWILESQHYGYYKEGANFSVNNEKEVLLTFPQYLNIYTFEENNDSRFPSPKKGSTGVLDYYLLDGASVLPVLALDLQPGDAVLDMCAAPGGKTLSILQTLMPNIMVANDIQKSRVDRINKVINQYTAGIGQWEDRLRVTERDAKFIDDKDMYNKILVDVPCTTDRHVLHSEENNMFKPQRIRERLKLPELQAAILTNALKIISVGGTVVYSTCSLSPIQNDGVVGMALKKVWEETNFIMIVKDMSEALSPLKCLYKFGNFGLKYGHIAIPTLQNNWGPMYFCKIVRTR</sequence>
<keyword evidence="7" id="KW-0809">Transit peptide</keyword>
<protein>
    <recommendedName>
        <fullName evidence="9">NOL1/NOP2/Sun domain family member 4</fullName>
    </recommendedName>
</protein>
<dbReference type="AlphaFoldDB" id="A0A836EM42"/>
<keyword evidence="3 11" id="KW-0489">Methyltransferase</keyword>
<feature type="binding site" evidence="11">
    <location>
        <position position="328"/>
    </location>
    <ligand>
        <name>S-adenosyl-L-methionine</name>
        <dbReference type="ChEBI" id="CHEBI:59789"/>
    </ligand>
</feature>
<evidence type="ECO:0000256" key="2">
    <source>
        <dbReference type="ARBA" id="ARBA00022552"/>
    </source>
</evidence>
<dbReference type="PROSITE" id="PS51686">
    <property type="entry name" value="SAM_MT_RSMB_NOP"/>
    <property type="match status" value="1"/>
</dbReference>
<evidence type="ECO:0000256" key="1">
    <source>
        <dbReference type="ARBA" id="ARBA00004173"/>
    </source>
</evidence>
<dbReference type="PRINTS" id="PR02008">
    <property type="entry name" value="RCMTFAMILY"/>
</dbReference>
<evidence type="ECO:0000256" key="4">
    <source>
        <dbReference type="ARBA" id="ARBA00022679"/>
    </source>
</evidence>
<evidence type="ECO:0000256" key="10">
    <source>
        <dbReference type="ARBA" id="ARBA00049302"/>
    </source>
</evidence>
<reference evidence="13" key="1">
    <citation type="submission" date="2020-02" db="EMBL/GenBank/DDBJ databases">
        <title>Relaxed selection underlies rapid genomic changes in the transitions from sociality to social parasitism in ants.</title>
        <authorList>
            <person name="Bi X."/>
        </authorList>
    </citation>
    <scope>NUCLEOTIDE SEQUENCE</scope>
    <source>
        <strain evidence="13">BGI-DK2013a</strain>
        <tissue evidence="13">Whole body</tissue>
    </source>
</reference>
<dbReference type="SUPFAM" id="SSF53335">
    <property type="entry name" value="S-adenosyl-L-methionine-dependent methyltransferases"/>
    <property type="match status" value="1"/>
</dbReference>
<evidence type="ECO:0000256" key="8">
    <source>
        <dbReference type="ARBA" id="ARBA00023128"/>
    </source>
</evidence>
<dbReference type="Proteomes" id="UP000667349">
    <property type="component" value="Unassembled WGS sequence"/>
</dbReference>
<comment type="similarity">
    <text evidence="11">Belongs to the class I-like SAM-binding methyltransferase superfamily. RsmB/NOP family.</text>
</comment>
<organism evidence="13 14">
    <name type="scientific">Acromyrmex insinuator</name>
    <dbReference type="NCBI Taxonomy" id="230686"/>
    <lineage>
        <taxon>Eukaryota</taxon>
        <taxon>Metazoa</taxon>
        <taxon>Ecdysozoa</taxon>
        <taxon>Arthropoda</taxon>
        <taxon>Hexapoda</taxon>
        <taxon>Insecta</taxon>
        <taxon>Pterygota</taxon>
        <taxon>Neoptera</taxon>
        <taxon>Endopterygota</taxon>
        <taxon>Hymenoptera</taxon>
        <taxon>Apocrita</taxon>
        <taxon>Aculeata</taxon>
        <taxon>Formicoidea</taxon>
        <taxon>Formicidae</taxon>
        <taxon>Myrmicinae</taxon>
        <taxon>Acromyrmex</taxon>
    </lineage>
</organism>
<dbReference type="GO" id="GO:0003723">
    <property type="term" value="F:RNA binding"/>
    <property type="evidence" value="ECO:0007669"/>
    <property type="project" value="UniProtKB-UniRule"/>
</dbReference>
<feature type="binding site" evidence="11">
    <location>
        <position position="361"/>
    </location>
    <ligand>
        <name>S-adenosyl-L-methionine</name>
        <dbReference type="ChEBI" id="CHEBI:59789"/>
    </ligand>
</feature>
<evidence type="ECO:0000313" key="14">
    <source>
        <dbReference type="Proteomes" id="UP000667349"/>
    </source>
</evidence>
<feature type="non-terminal residue" evidence="13">
    <location>
        <position position="1"/>
    </location>
</feature>
<comment type="catalytic activity">
    <reaction evidence="10">
        <text>a cytidine in rRNA + S-adenosyl-L-methionine = a 5-methylcytidine in rRNA + S-adenosyl-L-homocysteine + H(+)</text>
        <dbReference type="Rhea" id="RHEA:61484"/>
        <dbReference type="Rhea" id="RHEA-COMP:15836"/>
        <dbReference type="Rhea" id="RHEA-COMP:15837"/>
        <dbReference type="ChEBI" id="CHEBI:15378"/>
        <dbReference type="ChEBI" id="CHEBI:57856"/>
        <dbReference type="ChEBI" id="CHEBI:59789"/>
        <dbReference type="ChEBI" id="CHEBI:74483"/>
        <dbReference type="ChEBI" id="CHEBI:82748"/>
    </reaction>
</comment>
<gene>
    <name evidence="13" type="primary">Nsun4</name>
    <name evidence="13" type="ORF">G6Z75_0000431</name>
</gene>
<dbReference type="Pfam" id="PF01189">
    <property type="entry name" value="Methyltr_RsmB-F"/>
    <property type="match status" value="1"/>
</dbReference>
<dbReference type="GO" id="GO:0005762">
    <property type="term" value="C:mitochondrial large ribosomal subunit"/>
    <property type="evidence" value="ECO:0007669"/>
    <property type="project" value="TreeGrafter"/>
</dbReference>
<keyword evidence="4 11" id="KW-0808">Transferase</keyword>